<feature type="region of interest" description="Disordered" evidence="1">
    <location>
        <begin position="417"/>
        <end position="525"/>
    </location>
</feature>
<feature type="compositionally biased region" description="Basic and acidic residues" evidence="1">
    <location>
        <begin position="653"/>
        <end position="662"/>
    </location>
</feature>
<evidence type="ECO:0000313" key="3">
    <source>
        <dbReference type="EMBL" id="CAD7076680.1"/>
    </source>
</evidence>
<keyword evidence="4" id="KW-1185">Reference proteome</keyword>
<feature type="compositionally biased region" description="Basic residues" evidence="1">
    <location>
        <begin position="1170"/>
        <end position="1180"/>
    </location>
</feature>
<evidence type="ECO:0000256" key="1">
    <source>
        <dbReference type="SAM" id="MobiDB-lite"/>
    </source>
</evidence>
<evidence type="ECO:0000259" key="2">
    <source>
        <dbReference type="Pfam" id="PF15255"/>
    </source>
</evidence>
<feature type="compositionally biased region" description="Basic and acidic residues" evidence="1">
    <location>
        <begin position="1369"/>
        <end position="1378"/>
    </location>
</feature>
<feature type="region of interest" description="Disordered" evidence="1">
    <location>
        <begin position="767"/>
        <end position="821"/>
    </location>
</feature>
<protein>
    <recommendedName>
        <fullName evidence="2">FAM21/CAPZIP domain-containing protein</fullName>
    </recommendedName>
</protein>
<feature type="region of interest" description="Disordered" evidence="1">
    <location>
        <begin position="622"/>
        <end position="667"/>
    </location>
</feature>
<feature type="region of interest" description="Disordered" evidence="1">
    <location>
        <begin position="963"/>
        <end position="1076"/>
    </location>
</feature>
<gene>
    <name evidence="3" type="ORF">HERILL_LOCUS80</name>
</gene>
<organism evidence="3 4">
    <name type="scientific">Hermetia illucens</name>
    <name type="common">Black soldier fly</name>
    <dbReference type="NCBI Taxonomy" id="343691"/>
    <lineage>
        <taxon>Eukaryota</taxon>
        <taxon>Metazoa</taxon>
        <taxon>Ecdysozoa</taxon>
        <taxon>Arthropoda</taxon>
        <taxon>Hexapoda</taxon>
        <taxon>Insecta</taxon>
        <taxon>Pterygota</taxon>
        <taxon>Neoptera</taxon>
        <taxon>Endopterygota</taxon>
        <taxon>Diptera</taxon>
        <taxon>Brachycera</taxon>
        <taxon>Stratiomyomorpha</taxon>
        <taxon>Stratiomyidae</taxon>
        <taxon>Hermetiinae</taxon>
        <taxon>Hermetia</taxon>
    </lineage>
</organism>
<feature type="region of interest" description="Disordered" evidence="1">
    <location>
        <begin position="1112"/>
        <end position="1133"/>
    </location>
</feature>
<sequence length="1480" mass="165098">MASSSTAPWTPDEFRQKASSWSLEGDAKLLEFMQNISAELERRATKTTNSIHRLGLDVDWTNVALGNVTNQLAALQHSQFVENRVYEDDETIANESEVPVSDESEAKTKNDPIETLTKLLHKSMSVLERHYEKVSIDIEDSDEEDDSAKSVIYRPKDPCDARPLPYIIGSKEWIEKWHVGLCDSDEDYSEDEKEEEFSESSDSVSISASPASNAPTISESEFSAWGLQRNIADTYGKRQDGSYGSSEEDLSTAMKQSSKNNRSLPNNGVYSMPQNQDLTSNQFESANQYYVHKPKQKDRGLFDESSDESTDSELYNVKGKSERTVPIPVPTMRRDNLISNIISDVPPPDLDVVDKHEKPAVDLFCESDDEVVAPEPQKPENTTSKKEEAVASNIRKKTVNLFDDDDFDSFMQELNSKAQQKVGVAKKPTRNLFEESSEDEDTEAKETVETKDKNSRLGRPEASGAGDKPSTKMAEKISENIVRTPDTQPKLEKRLSDNLFAEKSHRIGGEEIKENKVDSSSVKRDRGLFDDDSAVKEDFTDIFRQPNTTKRTLITNLFDDEPPDDDFDSLFKPRGSVAQSTKEETPKKNPSTIVKKKLFDDSDSDDSLGIVTKDQDHLTEELGKKSIQVEQQPPVEKDIFEPDKVVTQPSFESKQKPLKLFDDESDDDSADLFHDIVSKPLHTRVEEKLENIPEGNNSGTSTQPEESRDEHDFEKKALPDIPLRSDEKPLMDSNEQEFIAGNLKLSSESRKDALKNIFSDDYIFEDEVSPEVEPKSNKYNAIENEREEENSHVPTLSTNDRTKGSLEPDEQITQGKDDTHDILEKTDNDLVFSKPKATPRNLLSSNIFSDVPPDDDIGNREKPIDVTFLEDDESDLKSHEGEISQNISDTNTGSSFANQISQDTPESQASAFNYNNISLFHDTPPDDDFEATPQDGKKLHSIFYDDFSETIVPSQMDAKPKSLSSYIFDEPPPDGTFSEVPWLAEDGSEGGKEEEIMPTTVESEMPKSTLSSSSSSFGKQGTVIGSRIFDEPPPDEFEPTSPAAITSNDKRLEKEPFKPAPPESESKISSIINQMQKEVTEVADDFVSKSNPSPKKLNSNLKINVAALLPGAKRPQLRTAEPERPRDNVLSNETLNSHSEVDVLDNSVKTIQNESDPKMLQSLNRTRAKIQVKRRPSTRRGRQENYRRSLIETDENPVVSSQDFASQEPPSLPLPNTDIVKAEILTFRDEIPPKSGSVETLANKTPTVPKTSAIFLEDEPPDDIFKPSLERAVEKQPPKLFFEENEVDDEFLVKPIPVVKAATQSPLNPKSAAPPQQAINKGGTDKPKTTLSIFDDESEDDDLFEESLKNSDKQTGKKTLPAKTAVTKPTERTKERSVVSKSIFGSDEDDDNDLFGGGLTAKPKIPVKSSASKHETSSNSLFDDNDDDDDDLFSGTSSKSKNVSQSTSRKIGTKKSVSQRSQAGATNKDFDDPLADLFKN</sequence>
<dbReference type="Pfam" id="PF15255">
    <property type="entry name" value="CAP-ZIP_m"/>
    <property type="match status" value="1"/>
</dbReference>
<feature type="compositionally biased region" description="Low complexity" evidence="1">
    <location>
        <begin position="1433"/>
        <end position="1448"/>
    </location>
</feature>
<dbReference type="FunCoup" id="A0A7R8YKL8">
    <property type="interactions" value="946"/>
</dbReference>
<feature type="compositionally biased region" description="Acidic residues" evidence="1">
    <location>
        <begin position="187"/>
        <end position="199"/>
    </location>
</feature>
<feature type="compositionally biased region" description="Acidic residues" evidence="1">
    <location>
        <begin position="558"/>
        <end position="568"/>
    </location>
</feature>
<feature type="region of interest" description="Disordered" evidence="1">
    <location>
        <begin position="292"/>
        <end position="327"/>
    </location>
</feature>
<feature type="compositionally biased region" description="Basic and acidic residues" evidence="1">
    <location>
        <begin position="444"/>
        <end position="459"/>
    </location>
</feature>
<feature type="compositionally biased region" description="Basic and acidic residues" evidence="1">
    <location>
        <begin position="469"/>
        <end position="478"/>
    </location>
</feature>
<dbReference type="Proteomes" id="UP000594454">
    <property type="component" value="Chromosome 1"/>
</dbReference>
<feature type="region of interest" description="Disordered" evidence="1">
    <location>
        <begin position="683"/>
        <end position="732"/>
    </location>
</feature>
<feature type="region of interest" description="Disordered" evidence="1">
    <location>
        <begin position="555"/>
        <end position="608"/>
    </location>
</feature>
<feature type="compositionally biased region" description="Basic and acidic residues" evidence="1">
    <location>
        <begin position="705"/>
        <end position="730"/>
    </location>
</feature>
<feature type="compositionally biased region" description="Basic and acidic residues" evidence="1">
    <location>
        <begin position="1181"/>
        <end position="1191"/>
    </location>
</feature>
<feature type="compositionally biased region" description="Basic and acidic residues" evidence="1">
    <location>
        <begin position="635"/>
        <end position="644"/>
    </location>
</feature>
<feature type="compositionally biased region" description="Basic and acidic residues" evidence="1">
    <location>
        <begin position="1346"/>
        <end position="1355"/>
    </location>
</feature>
<feature type="compositionally biased region" description="Polar residues" evidence="1">
    <location>
        <begin position="253"/>
        <end position="275"/>
    </location>
</feature>
<feature type="compositionally biased region" description="Acidic residues" evidence="1">
    <location>
        <begin position="1334"/>
        <end position="1345"/>
    </location>
</feature>
<feature type="region of interest" description="Disordered" evidence="1">
    <location>
        <begin position="1170"/>
        <end position="1216"/>
    </location>
</feature>
<dbReference type="OMA" id="IHTIFYD"/>
<feature type="compositionally biased region" description="Basic and acidic residues" evidence="1">
    <location>
        <begin position="1048"/>
        <end position="1057"/>
    </location>
</feature>
<feature type="compositionally biased region" description="Low complexity" evidence="1">
    <location>
        <begin position="200"/>
        <end position="209"/>
    </location>
</feature>
<feature type="compositionally biased region" description="Polar residues" evidence="1">
    <location>
        <begin position="883"/>
        <end position="906"/>
    </location>
</feature>
<name>A0A7R8YKL8_HERIL</name>
<feature type="domain" description="FAM21/CAPZIP" evidence="2">
    <location>
        <begin position="1095"/>
        <end position="1194"/>
    </location>
</feature>
<dbReference type="OrthoDB" id="751084at2759"/>
<evidence type="ECO:0000313" key="4">
    <source>
        <dbReference type="Proteomes" id="UP000594454"/>
    </source>
</evidence>
<feature type="compositionally biased region" description="Polar residues" evidence="1">
    <location>
        <begin position="1198"/>
        <end position="1209"/>
    </location>
</feature>
<feature type="compositionally biased region" description="Polar residues" evidence="1">
    <location>
        <begin position="1455"/>
        <end position="1465"/>
    </location>
</feature>
<dbReference type="InterPro" id="IPR029341">
    <property type="entry name" value="FAM21/CAPZIP"/>
</dbReference>
<feature type="compositionally biased region" description="Polar residues" evidence="1">
    <location>
        <begin position="1000"/>
        <end position="1010"/>
    </location>
</feature>
<feature type="region of interest" description="Disordered" evidence="1">
    <location>
        <begin position="187"/>
        <end position="217"/>
    </location>
</feature>
<feature type="compositionally biased region" description="Basic and acidic residues" evidence="1">
    <location>
        <begin position="489"/>
        <end position="525"/>
    </location>
</feature>
<feature type="region of interest" description="Disordered" evidence="1">
    <location>
        <begin position="1304"/>
        <end position="1480"/>
    </location>
</feature>
<proteinExistence type="predicted"/>
<dbReference type="EMBL" id="LR899009">
    <property type="protein sequence ID" value="CAD7076680.1"/>
    <property type="molecule type" value="Genomic_DNA"/>
</dbReference>
<reference evidence="3 4" key="1">
    <citation type="submission" date="2020-11" db="EMBL/GenBank/DDBJ databases">
        <authorList>
            <person name="Wallbank WR R."/>
            <person name="Pardo Diaz C."/>
            <person name="Kozak K."/>
            <person name="Martin S."/>
            <person name="Jiggins C."/>
            <person name="Moest M."/>
            <person name="Warren A I."/>
            <person name="Generalovic N T."/>
            <person name="Byers J.R.P. K."/>
            <person name="Montejo-Kovacevich G."/>
            <person name="Yen C E."/>
        </authorList>
    </citation>
    <scope>NUCLEOTIDE SEQUENCE [LARGE SCALE GENOMIC DNA]</scope>
</reference>
<accession>A0A7R8YKL8</accession>
<feature type="compositionally biased region" description="Polar residues" evidence="1">
    <location>
        <begin position="694"/>
        <end position="704"/>
    </location>
</feature>
<feature type="region of interest" description="Disordered" evidence="1">
    <location>
        <begin position="236"/>
        <end position="275"/>
    </location>
</feature>
<feature type="region of interest" description="Disordered" evidence="1">
    <location>
        <begin position="366"/>
        <end position="390"/>
    </location>
</feature>
<feature type="region of interest" description="Disordered" evidence="1">
    <location>
        <begin position="873"/>
        <end position="906"/>
    </location>
</feature>
<feature type="compositionally biased region" description="Acidic residues" evidence="1">
    <location>
        <begin position="1423"/>
        <end position="1432"/>
    </location>
</feature>
<dbReference type="InParanoid" id="A0A7R8YKL8"/>